<name>A0ABN1ERW6_9PROT</name>
<accession>A0ABN1ERW6</accession>
<comment type="caution">
    <text evidence="2">The sequence shown here is derived from an EMBL/GenBank/DDBJ whole genome shotgun (WGS) entry which is preliminary data.</text>
</comment>
<sequence length="116" mass="12495">MPKPAKLPGGAQTIAERHPEIWESFTELGERCAEAGPLDAHTRHLVKLAFAAGAGLEGAVHSHTRRALADGLTADELRHVAVLAIPTLGLATAVRALTWIDDIAKTRRAPAKRKRR</sequence>
<reference evidence="2 3" key="1">
    <citation type="journal article" date="2019" name="Int. J. Syst. Evol. Microbiol.">
        <title>The Global Catalogue of Microorganisms (GCM) 10K type strain sequencing project: providing services to taxonomists for standard genome sequencing and annotation.</title>
        <authorList>
            <consortium name="The Broad Institute Genomics Platform"/>
            <consortium name="The Broad Institute Genome Sequencing Center for Infectious Disease"/>
            <person name="Wu L."/>
            <person name="Ma J."/>
        </authorList>
    </citation>
    <scope>NUCLEOTIDE SEQUENCE [LARGE SCALE GENOMIC DNA]</scope>
    <source>
        <strain evidence="2 3">JCM 15089</strain>
    </source>
</reference>
<feature type="domain" description="Carboxymuconolactone decarboxylase-like" evidence="1">
    <location>
        <begin position="19"/>
        <end position="101"/>
    </location>
</feature>
<dbReference type="InterPro" id="IPR029032">
    <property type="entry name" value="AhpD-like"/>
</dbReference>
<protein>
    <recommendedName>
        <fullName evidence="1">Carboxymuconolactone decarboxylase-like domain-containing protein</fullName>
    </recommendedName>
</protein>
<organism evidence="2 3">
    <name type="scientific">Rhizomicrobium electricum</name>
    <dbReference type="NCBI Taxonomy" id="480070"/>
    <lineage>
        <taxon>Bacteria</taxon>
        <taxon>Pseudomonadati</taxon>
        <taxon>Pseudomonadota</taxon>
        <taxon>Alphaproteobacteria</taxon>
        <taxon>Micropepsales</taxon>
        <taxon>Micropepsaceae</taxon>
        <taxon>Rhizomicrobium</taxon>
    </lineage>
</organism>
<dbReference type="Pfam" id="PF02627">
    <property type="entry name" value="CMD"/>
    <property type="match status" value="1"/>
</dbReference>
<dbReference type="PANTHER" id="PTHR33930:SF2">
    <property type="entry name" value="BLR3452 PROTEIN"/>
    <property type="match status" value="1"/>
</dbReference>
<evidence type="ECO:0000259" key="1">
    <source>
        <dbReference type="Pfam" id="PF02627"/>
    </source>
</evidence>
<dbReference type="RefSeq" id="WP_166934508.1">
    <property type="nucleotide sequence ID" value="NZ_BAAADD010000005.1"/>
</dbReference>
<dbReference type="Gene3D" id="1.20.1290.10">
    <property type="entry name" value="AhpD-like"/>
    <property type="match status" value="1"/>
</dbReference>
<dbReference type="InterPro" id="IPR003779">
    <property type="entry name" value="CMD-like"/>
</dbReference>
<dbReference type="Proteomes" id="UP001499951">
    <property type="component" value="Unassembled WGS sequence"/>
</dbReference>
<keyword evidence="3" id="KW-1185">Reference proteome</keyword>
<dbReference type="PANTHER" id="PTHR33930">
    <property type="entry name" value="ALKYL HYDROPEROXIDE REDUCTASE AHPD"/>
    <property type="match status" value="1"/>
</dbReference>
<evidence type="ECO:0000313" key="3">
    <source>
        <dbReference type="Proteomes" id="UP001499951"/>
    </source>
</evidence>
<dbReference type="EMBL" id="BAAADD010000005">
    <property type="protein sequence ID" value="GAA0572955.1"/>
    <property type="molecule type" value="Genomic_DNA"/>
</dbReference>
<dbReference type="SUPFAM" id="SSF69118">
    <property type="entry name" value="AhpD-like"/>
    <property type="match status" value="1"/>
</dbReference>
<gene>
    <name evidence="2" type="ORF">GCM10008942_22090</name>
</gene>
<evidence type="ECO:0000313" key="2">
    <source>
        <dbReference type="EMBL" id="GAA0572955.1"/>
    </source>
</evidence>
<proteinExistence type="predicted"/>